<accession>A0ABY7CRT0</accession>
<keyword evidence="1" id="KW-0472">Membrane</keyword>
<evidence type="ECO:0000256" key="1">
    <source>
        <dbReference type="SAM" id="Phobius"/>
    </source>
</evidence>
<dbReference type="EMBL" id="CP110427">
    <property type="protein sequence ID" value="WAQ86816.1"/>
    <property type="molecule type" value="Genomic_DNA"/>
</dbReference>
<dbReference type="Proteomes" id="UP001164743">
    <property type="component" value="Chromosome 7A"/>
</dbReference>
<keyword evidence="1" id="KW-1133">Transmembrane helix</keyword>
<protein>
    <submittedName>
        <fullName evidence="2">Uncharacterized protein</fullName>
    </submittedName>
</protein>
<feature type="transmembrane region" description="Helical" evidence="1">
    <location>
        <begin position="20"/>
        <end position="40"/>
    </location>
</feature>
<evidence type="ECO:0000313" key="2">
    <source>
        <dbReference type="EMBL" id="WAQ86816.1"/>
    </source>
</evidence>
<gene>
    <name evidence="2" type="ORF">PtA15_7A545</name>
</gene>
<proteinExistence type="predicted"/>
<organism evidence="2 3">
    <name type="scientific">Puccinia triticina</name>
    <dbReference type="NCBI Taxonomy" id="208348"/>
    <lineage>
        <taxon>Eukaryota</taxon>
        <taxon>Fungi</taxon>
        <taxon>Dikarya</taxon>
        <taxon>Basidiomycota</taxon>
        <taxon>Pucciniomycotina</taxon>
        <taxon>Pucciniomycetes</taxon>
        <taxon>Pucciniales</taxon>
        <taxon>Pucciniaceae</taxon>
        <taxon>Puccinia</taxon>
    </lineage>
</organism>
<dbReference type="GeneID" id="77812057"/>
<keyword evidence="1" id="KW-0812">Transmembrane</keyword>
<evidence type="ECO:0000313" key="3">
    <source>
        <dbReference type="Proteomes" id="UP001164743"/>
    </source>
</evidence>
<name>A0ABY7CRT0_9BASI</name>
<reference evidence="2" key="1">
    <citation type="submission" date="2022-10" db="EMBL/GenBank/DDBJ databases">
        <title>Puccinia triticina Genome sequencing and assembly.</title>
        <authorList>
            <person name="Li C."/>
        </authorList>
    </citation>
    <scope>NUCLEOTIDE SEQUENCE</scope>
    <source>
        <strain evidence="2">Pt15</strain>
    </source>
</reference>
<keyword evidence="3" id="KW-1185">Reference proteome</keyword>
<dbReference type="RefSeq" id="XP_053022371.1">
    <property type="nucleotide sequence ID" value="XM_053171162.1"/>
</dbReference>
<sequence>MSISPDPLLLPPSHSLGALLFLFTSDLQLQFIVLIINIYGKRTIRITSAMATNVLVLNHNCLINRQIFFLIRIKWKMKVKLDKMNMFWWI</sequence>